<comment type="caution">
    <text evidence="1">The sequence shown here is derived from an EMBL/GenBank/DDBJ whole genome shotgun (WGS) entry which is preliminary data.</text>
</comment>
<protein>
    <submittedName>
        <fullName evidence="1">Uncharacterized protein</fullName>
    </submittedName>
</protein>
<dbReference type="EMBL" id="PCSB01000029">
    <property type="protein sequence ID" value="PIP31844.1"/>
    <property type="molecule type" value="Genomic_DNA"/>
</dbReference>
<sequence length="67" mass="7888">MCEFAKPFANLKDYDFNFYKLWTSSKADKIRQKIKSCFCTHTCNLLNAMQFDKKVLLEVLGNKSQDE</sequence>
<organism evidence="1 2">
    <name type="scientific">bacterium (Candidatus Gribaldobacteria) CG23_combo_of_CG06-09_8_20_14_all_37_87_8</name>
    <dbReference type="NCBI Taxonomy" id="2014278"/>
    <lineage>
        <taxon>Bacteria</taxon>
        <taxon>Candidatus Gribaldobacteria</taxon>
    </lineage>
</organism>
<reference evidence="1 2" key="1">
    <citation type="submission" date="2017-09" db="EMBL/GenBank/DDBJ databases">
        <title>Depth-based differentiation of microbial function through sediment-hosted aquifers and enrichment of novel symbionts in the deep terrestrial subsurface.</title>
        <authorList>
            <person name="Probst A.J."/>
            <person name="Ladd B."/>
            <person name="Jarett J.K."/>
            <person name="Geller-Mcgrath D.E."/>
            <person name="Sieber C.M."/>
            <person name="Emerson J.B."/>
            <person name="Anantharaman K."/>
            <person name="Thomas B.C."/>
            <person name="Malmstrom R."/>
            <person name="Stieglmeier M."/>
            <person name="Klingl A."/>
            <person name="Woyke T."/>
            <person name="Ryan C.M."/>
            <person name="Banfield J.F."/>
        </authorList>
    </citation>
    <scope>NUCLEOTIDE SEQUENCE [LARGE SCALE GENOMIC DNA]</scope>
    <source>
        <strain evidence="1">CG23_combo_of_CG06-09_8_20_14_all_37_87_8</strain>
    </source>
</reference>
<proteinExistence type="predicted"/>
<accession>A0A2G9ZFA1</accession>
<name>A0A2G9ZFA1_9BACT</name>
<gene>
    <name evidence="1" type="ORF">COX24_01460</name>
</gene>
<dbReference type="Proteomes" id="UP000230447">
    <property type="component" value="Unassembled WGS sequence"/>
</dbReference>
<evidence type="ECO:0000313" key="2">
    <source>
        <dbReference type="Proteomes" id="UP000230447"/>
    </source>
</evidence>
<evidence type="ECO:0000313" key="1">
    <source>
        <dbReference type="EMBL" id="PIP31844.1"/>
    </source>
</evidence>
<dbReference type="AlphaFoldDB" id="A0A2G9ZFA1"/>